<reference evidence="1" key="1">
    <citation type="journal article" date="2021" name="Proc. Natl. Acad. Sci. U.S.A.">
        <title>A Catalog of Tens of Thousands of Viruses from Human Metagenomes Reveals Hidden Associations with Chronic Diseases.</title>
        <authorList>
            <person name="Tisza M.J."/>
            <person name="Buck C.B."/>
        </authorList>
    </citation>
    <scope>NUCLEOTIDE SEQUENCE</scope>
    <source>
        <strain evidence="1">CtdDI2</strain>
    </source>
</reference>
<organism evidence="1">
    <name type="scientific">Podoviridae sp. ctdDI2</name>
    <dbReference type="NCBI Taxonomy" id="2826567"/>
    <lineage>
        <taxon>Viruses</taxon>
        <taxon>Duplodnaviria</taxon>
        <taxon>Heunggongvirae</taxon>
        <taxon>Uroviricota</taxon>
        <taxon>Caudoviricetes</taxon>
    </lineage>
</organism>
<dbReference type="Gene3D" id="3.30.1330.70">
    <property type="entry name" value="Holliday junction resolvase RusA"/>
    <property type="match status" value="1"/>
</dbReference>
<protein>
    <submittedName>
        <fullName evidence="1">Endodeoxyribonuclease RusA</fullName>
    </submittedName>
</protein>
<evidence type="ECO:0000313" key="1">
    <source>
        <dbReference type="EMBL" id="DAD96757.1"/>
    </source>
</evidence>
<sequence>MISYKINGNLAKLNEHDNANRVNRFAGAALKKKMNELVSSQVEGKPIVEKPCRIKFTWYYSGRHDFDNIRFGCKYVLDGMQHAGVLPNDNQSWVKGFDGDDFIKVDKGEEGVLVEVRYI</sequence>
<dbReference type="InterPro" id="IPR036614">
    <property type="entry name" value="RusA-like_sf"/>
</dbReference>
<accession>A0A8S5NPM1</accession>
<dbReference type="EMBL" id="BK015224">
    <property type="protein sequence ID" value="DAD96757.1"/>
    <property type="molecule type" value="Genomic_DNA"/>
</dbReference>
<proteinExistence type="predicted"/>
<dbReference type="GO" id="GO:0006310">
    <property type="term" value="P:DNA recombination"/>
    <property type="evidence" value="ECO:0007669"/>
    <property type="project" value="InterPro"/>
</dbReference>
<dbReference type="SUPFAM" id="SSF103084">
    <property type="entry name" value="Holliday junction resolvase RusA"/>
    <property type="match status" value="1"/>
</dbReference>
<dbReference type="GO" id="GO:0000287">
    <property type="term" value="F:magnesium ion binding"/>
    <property type="evidence" value="ECO:0007669"/>
    <property type="project" value="InterPro"/>
</dbReference>
<dbReference type="GO" id="GO:0006281">
    <property type="term" value="P:DNA repair"/>
    <property type="evidence" value="ECO:0007669"/>
    <property type="project" value="InterPro"/>
</dbReference>
<name>A0A8S5NPM1_9CAUD</name>